<sequence length="191" mass="21777">MAKWQLNFKIHLPTALFLRHVLGALKNTRPDLRVSLFTFDQLVNKIANDPVFANNSFNAQMPVEDQLAISLYRFGHSGNAASLQKVANWAGVGKGTVTLATRRVMTVILRPDFMADVVRMPTASEKERAKAWVEAHSCKAWRNSWSMVDGTLVALFDRPYWFGESYFDRKCNYRYLHKFVDTLIFCAAARA</sequence>
<comment type="caution">
    <text evidence="2">The sequence shown here is derived from an EMBL/GenBank/DDBJ whole genome shotgun (WGS) entry which is preliminary data.</text>
</comment>
<dbReference type="AlphaFoldDB" id="A0AAD6VC03"/>
<organism evidence="2 3">
    <name type="scientific">Mycena pura</name>
    <dbReference type="NCBI Taxonomy" id="153505"/>
    <lineage>
        <taxon>Eukaryota</taxon>
        <taxon>Fungi</taxon>
        <taxon>Dikarya</taxon>
        <taxon>Basidiomycota</taxon>
        <taxon>Agaricomycotina</taxon>
        <taxon>Agaricomycetes</taxon>
        <taxon>Agaricomycetidae</taxon>
        <taxon>Agaricales</taxon>
        <taxon>Marasmiineae</taxon>
        <taxon>Mycenaceae</taxon>
        <taxon>Mycena</taxon>
    </lineage>
</organism>
<dbReference type="EMBL" id="JARJCW010000038">
    <property type="protein sequence ID" value="KAJ7206876.1"/>
    <property type="molecule type" value="Genomic_DNA"/>
</dbReference>
<proteinExistence type="predicted"/>
<accession>A0AAD6VC03</accession>
<keyword evidence="1" id="KW-0732">Signal</keyword>
<feature type="signal peptide" evidence="1">
    <location>
        <begin position="1"/>
        <end position="23"/>
    </location>
</feature>
<name>A0AAD6VC03_9AGAR</name>
<dbReference type="Proteomes" id="UP001219525">
    <property type="component" value="Unassembled WGS sequence"/>
</dbReference>
<evidence type="ECO:0000313" key="2">
    <source>
        <dbReference type="EMBL" id="KAJ7206876.1"/>
    </source>
</evidence>
<keyword evidence="3" id="KW-1185">Reference proteome</keyword>
<evidence type="ECO:0000256" key="1">
    <source>
        <dbReference type="SAM" id="SignalP"/>
    </source>
</evidence>
<gene>
    <name evidence="2" type="ORF">GGX14DRAFT_366869</name>
</gene>
<evidence type="ECO:0000313" key="3">
    <source>
        <dbReference type="Proteomes" id="UP001219525"/>
    </source>
</evidence>
<reference evidence="2" key="1">
    <citation type="submission" date="2023-03" db="EMBL/GenBank/DDBJ databases">
        <title>Massive genome expansion in bonnet fungi (Mycena s.s.) driven by repeated elements and novel gene families across ecological guilds.</title>
        <authorList>
            <consortium name="Lawrence Berkeley National Laboratory"/>
            <person name="Harder C.B."/>
            <person name="Miyauchi S."/>
            <person name="Viragh M."/>
            <person name="Kuo A."/>
            <person name="Thoen E."/>
            <person name="Andreopoulos B."/>
            <person name="Lu D."/>
            <person name="Skrede I."/>
            <person name="Drula E."/>
            <person name="Henrissat B."/>
            <person name="Morin E."/>
            <person name="Kohler A."/>
            <person name="Barry K."/>
            <person name="LaButti K."/>
            <person name="Morin E."/>
            <person name="Salamov A."/>
            <person name="Lipzen A."/>
            <person name="Mereny Z."/>
            <person name="Hegedus B."/>
            <person name="Baldrian P."/>
            <person name="Stursova M."/>
            <person name="Weitz H."/>
            <person name="Taylor A."/>
            <person name="Grigoriev I.V."/>
            <person name="Nagy L.G."/>
            <person name="Martin F."/>
            <person name="Kauserud H."/>
        </authorList>
    </citation>
    <scope>NUCLEOTIDE SEQUENCE</scope>
    <source>
        <strain evidence="2">9144</strain>
    </source>
</reference>
<feature type="chain" id="PRO_5042236636" evidence="1">
    <location>
        <begin position="24"/>
        <end position="191"/>
    </location>
</feature>
<protein>
    <submittedName>
        <fullName evidence="2">Uncharacterized protein</fullName>
    </submittedName>
</protein>